<dbReference type="PANTHER" id="PTHR43630">
    <property type="entry name" value="POLY-BETA-1,6-N-ACETYL-D-GLUCOSAMINE SYNTHASE"/>
    <property type="match status" value="1"/>
</dbReference>
<keyword evidence="6" id="KW-1185">Reference proteome</keyword>
<dbReference type="InterPro" id="IPR029044">
    <property type="entry name" value="Nucleotide-diphossugar_trans"/>
</dbReference>
<dbReference type="CDD" id="cd06438">
    <property type="entry name" value="EpsO_like"/>
    <property type="match status" value="1"/>
</dbReference>
<dbReference type="EMBL" id="CP017075">
    <property type="protein sequence ID" value="AOR77929.1"/>
    <property type="molecule type" value="Genomic_DNA"/>
</dbReference>
<dbReference type="SUPFAM" id="SSF53448">
    <property type="entry name" value="Nucleotide-diphospho-sugar transferases"/>
    <property type="match status" value="1"/>
</dbReference>
<evidence type="ECO:0000313" key="6">
    <source>
        <dbReference type="Proteomes" id="UP000094626"/>
    </source>
</evidence>
<dbReference type="OrthoDB" id="9797391at2"/>
<evidence type="ECO:0000256" key="1">
    <source>
        <dbReference type="ARBA" id="ARBA00006739"/>
    </source>
</evidence>
<sequence>MDVLALADRMALGSAWWMAVAAGLPTAMLALECLVGARRGPSVESGEAPSFIVVMPAHDEAAGIEASVRAALAQLRGDDELLVVADNCSDDTAARARALGATVIERRDPDLRGKGHALDYARAFIAEHRPDCGAVIVLDADCRAMPGSLTALAETAARRDAAVQGIFLLAAPRDAGAVVRVSSFAFLVKNLVRLQGLARLSGMALLQGSGMAFPRAMYLEMRWPGGSLVEDLEMGLDLLLAGRRVVVEPGARILSATSSVEGTGSQRRRWEHGMMQTAWRYVPRLLARAVRRPALAVVALDLMVPPTVLLALCSAAALGIVLALAGPTAPFLTLLAAQVAAALGVSLAWWHHGRDALPWSSLRELPGYFVWKLPLIAQFVTRREREWTRTERLP</sequence>
<keyword evidence="4" id="KW-0472">Membrane</keyword>
<keyword evidence="2" id="KW-0328">Glycosyltransferase</keyword>
<feature type="transmembrane region" description="Helical" evidence="4">
    <location>
        <begin position="15"/>
        <end position="35"/>
    </location>
</feature>
<accession>A0A1D8A729</accession>
<dbReference type="AlphaFoldDB" id="A0A1D8A729"/>
<dbReference type="KEGG" id="nre:BES08_15100"/>
<dbReference type="Gene3D" id="3.90.550.10">
    <property type="entry name" value="Spore Coat Polysaccharide Biosynthesis Protein SpsA, Chain A"/>
    <property type="match status" value="1"/>
</dbReference>
<keyword evidence="4" id="KW-0812">Transmembrane</keyword>
<dbReference type="PANTHER" id="PTHR43630:SF1">
    <property type="entry name" value="POLY-BETA-1,6-N-ACETYL-D-GLUCOSAMINE SYNTHASE"/>
    <property type="match status" value="1"/>
</dbReference>
<dbReference type="Pfam" id="PF13641">
    <property type="entry name" value="Glyco_tranf_2_3"/>
    <property type="match status" value="1"/>
</dbReference>
<keyword evidence="4" id="KW-1133">Transmembrane helix</keyword>
<dbReference type="GO" id="GO:0016757">
    <property type="term" value="F:glycosyltransferase activity"/>
    <property type="evidence" value="ECO:0007669"/>
    <property type="project" value="UniProtKB-KW"/>
</dbReference>
<protein>
    <submittedName>
        <fullName evidence="5">Glycosyl transferase</fullName>
    </submittedName>
</protein>
<dbReference type="RefSeq" id="WP_069708798.1">
    <property type="nucleotide sequence ID" value="NZ_CP017075.1"/>
</dbReference>
<keyword evidence="3 5" id="KW-0808">Transferase</keyword>
<feature type="transmembrane region" description="Helical" evidence="4">
    <location>
        <begin position="331"/>
        <end position="350"/>
    </location>
</feature>
<evidence type="ECO:0000313" key="5">
    <source>
        <dbReference type="EMBL" id="AOR77929.1"/>
    </source>
</evidence>
<feature type="transmembrane region" description="Helical" evidence="4">
    <location>
        <begin position="294"/>
        <end position="325"/>
    </location>
</feature>
<reference evidence="6" key="1">
    <citation type="journal article" date="2017" name="J. Biotechnol.">
        <title>Complete genome sequence of Novosphingobium resinovorum SA1, a versatile xenobiotic-degrading bacterium capable of utilizing sulfanilic acid.</title>
        <authorList>
            <person name="Hegedus B."/>
            <person name="Kos P.B."/>
            <person name="Balint B."/>
            <person name="Maroti G."/>
            <person name="Gan H.M."/>
            <person name="Perei K."/>
            <person name="Rakhely G."/>
        </authorList>
    </citation>
    <scope>NUCLEOTIDE SEQUENCE [LARGE SCALE GENOMIC DNA]</scope>
    <source>
        <strain evidence="6">SA1</strain>
    </source>
</reference>
<evidence type="ECO:0000256" key="2">
    <source>
        <dbReference type="ARBA" id="ARBA00022676"/>
    </source>
</evidence>
<comment type="similarity">
    <text evidence="1">Belongs to the glycosyltransferase 2 family.</text>
</comment>
<dbReference type="Proteomes" id="UP000094626">
    <property type="component" value="Chromosome"/>
</dbReference>
<evidence type="ECO:0000256" key="4">
    <source>
        <dbReference type="SAM" id="Phobius"/>
    </source>
</evidence>
<evidence type="ECO:0000256" key="3">
    <source>
        <dbReference type="ARBA" id="ARBA00022679"/>
    </source>
</evidence>
<gene>
    <name evidence="5" type="ORF">BES08_15100</name>
</gene>
<name>A0A1D8A729_9SPHN</name>
<proteinExistence type="inferred from homology"/>
<organism evidence="5 6">
    <name type="scientific">Novosphingobium resinovorum</name>
    <dbReference type="NCBI Taxonomy" id="158500"/>
    <lineage>
        <taxon>Bacteria</taxon>
        <taxon>Pseudomonadati</taxon>
        <taxon>Pseudomonadota</taxon>
        <taxon>Alphaproteobacteria</taxon>
        <taxon>Sphingomonadales</taxon>
        <taxon>Sphingomonadaceae</taxon>
        <taxon>Novosphingobium</taxon>
    </lineage>
</organism>